<feature type="transmembrane region" description="Helical" evidence="8">
    <location>
        <begin position="47"/>
        <end position="67"/>
    </location>
</feature>
<comment type="similarity">
    <text evidence="2 8">Belongs to the ammonia transporter channel (TC 1.A.11.2) family.</text>
</comment>
<comment type="subcellular location">
    <subcellularLocation>
        <location evidence="8">Cell membrane</location>
        <topology evidence="8">Multi-pass membrane protein</topology>
    </subcellularLocation>
    <subcellularLocation>
        <location evidence="1">Membrane</location>
        <topology evidence="1">Multi-pass membrane protein</topology>
    </subcellularLocation>
</comment>
<evidence type="ECO:0000256" key="3">
    <source>
        <dbReference type="ARBA" id="ARBA00022448"/>
    </source>
</evidence>
<keyword evidence="5 8" id="KW-1133">Transmembrane helix</keyword>
<evidence type="ECO:0000313" key="11">
    <source>
        <dbReference type="Proteomes" id="UP000000262"/>
    </source>
</evidence>
<dbReference type="GO" id="GO:0008519">
    <property type="term" value="F:ammonium channel activity"/>
    <property type="evidence" value="ECO:0007669"/>
    <property type="project" value="InterPro"/>
</dbReference>
<evidence type="ECO:0000259" key="9">
    <source>
        <dbReference type="Pfam" id="PF00909"/>
    </source>
</evidence>
<evidence type="ECO:0000256" key="4">
    <source>
        <dbReference type="ARBA" id="ARBA00022692"/>
    </source>
</evidence>
<dbReference type="HOGENOM" id="CLU_000445_33_0_2"/>
<dbReference type="PANTHER" id="PTHR43029:SF10">
    <property type="entry name" value="AMMONIUM TRANSPORTER MEP2"/>
    <property type="match status" value="1"/>
</dbReference>
<feature type="transmembrane region" description="Helical" evidence="8">
    <location>
        <begin position="98"/>
        <end position="123"/>
    </location>
</feature>
<dbReference type="SMR" id="A8AC17"/>
<feature type="transmembrane region" description="Helical" evidence="8">
    <location>
        <begin position="12"/>
        <end position="35"/>
    </location>
</feature>
<feature type="transmembrane region" description="Helical" evidence="8">
    <location>
        <begin position="285"/>
        <end position="302"/>
    </location>
</feature>
<dbReference type="SUPFAM" id="SSF111352">
    <property type="entry name" value="Ammonium transporter"/>
    <property type="match status" value="1"/>
</dbReference>
<accession>A8AC17</accession>
<dbReference type="PANTHER" id="PTHR43029">
    <property type="entry name" value="AMMONIUM TRANSPORTER MEP2"/>
    <property type="match status" value="1"/>
</dbReference>
<evidence type="ECO:0000313" key="10">
    <source>
        <dbReference type="EMBL" id="ABU82469.1"/>
    </source>
</evidence>
<feature type="transmembrane region" description="Helical" evidence="8">
    <location>
        <begin position="354"/>
        <end position="375"/>
    </location>
</feature>
<dbReference type="eggNOG" id="arCOG04397">
    <property type="taxonomic scope" value="Archaea"/>
</dbReference>
<feature type="transmembrane region" description="Helical" evidence="8">
    <location>
        <begin position="314"/>
        <end position="334"/>
    </location>
</feature>
<dbReference type="Pfam" id="PF00909">
    <property type="entry name" value="Ammonium_transp"/>
    <property type="match status" value="1"/>
</dbReference>
<dbReference type="OrthoDB" id="10960at2157"/>
<proteinExistence type="inferred from homology"/>
<dbReference type="InterPro" id="IPR018047">
    <property type="entry name" value="Ammonium_transpt_CS"/>
</dbReference>
<feature type="transmembrane region" description="Helical" evidence="8">
    <location>
        <begin position="164"/>
        <end position="185"/>
    </location>
</feature>
<feature type="transmembrane region" description="Helical" evidence="8">
    <location>
        <begin position="230"/>
        <end position="251"/>
    </location>
</feature>
<dbReference type="PROSITE" id="PS01219">
    <property type="entry name" value="AMMONIUM_TRANSP"/>
    <property type="match status" value="1"/>
</dbReference>
<evidence type="ECO:0000256" key="5">
    <source>
        <dbReference type="ARBA" id="ARBA00022989"/>
    </source>
</evidence>
<evidence type="ECO:0000256" key="2">
    <source>
        <dbReference type="ARBA" id="ARBA00005887"/>
    </source>
</evidence>
<evidence type="ECO:0000256" key="1">
    <source>
        <dbReference type="ARBA" id="ARBA00004141"/>
    </source>
</evidence>
<dbReference type="EMBL" id="CP000816">
    <property type="protein sequence ID" value="ABU82469.1"/>
    <property type="molecule type" value="Genomic_DNA"/>
</dbReference>
<feature type="transmembrane region" description="Helical" evidence="8">
    <location>
        <begin position="197"/>
        <end position="218"/>
    </location>
</feature>
<organism evidence="10 11">
    <name type="scientific">Ignicoccus hospitalis (strain KIN4/I / DSM 18386 / JCM 14125)</name>
    <dbReference type="NCBI Taxonomy" id="453591"/>
    <lineage>
        <taxon>Archaea</taxon>
        <taxon>Thermoproteota</taxon>
        <taxon>Thermoprotei</taxon>
        <taxon>Desulfurococcales</taxon>
        <taxon>Desulfurococcaceae</taxon>
        <taxon>Ignicoccus</taxon>
    </lineage>
</organism>
<dbReference type="InterPro" id="IPR029020">
    <property type="entry name" value="Ammonium/urea_transptr"/>
</dbReference>
<sequence length="407" mass="42585">MSGLNAGDVAWVLSATSMVLFMSVSGLAAFYGGLVRDRNVLSTMLHVLLAFSTGLIAWTLFGFSVAFGKDLYGLIGNPLQYFALLPNSLPKVWPGTDIPASLFAAFQGMFASIAVAIIASAIAERGKVEAWIAFSFLWTLLVYSVIAHWVWGGGWLSSMDALDFAGGLVVHISSGFSALVLSLIIGKRKFIKRVEPVPHNIPLVLLGAGALWFGWLGFNAGSALAANQDAANALLVSALAAAAGGLAWVYLDLRENGISSSVGFASGVVAGLVAITPAAGYVDPLGALVIGALASVVSYNAVKFRIAKGWDETLDAWAVHGMSGVWGSIATGIFANPLVGGRAGLLFGDPYQLVVQILSTVVSIAYSVAATYVLATLIDKVVGWRVPEEVERIGLDVSELGEEAYVI</sequence>
<dbReference type="Gene3D" id="1.10.3430.10">
    <property type="entry name" value="Ammonium transporter AmtB like domains"/>
    <property type="match status" value="1"/>
</dbReference>
<gene>
    <name evidence="10" type="ordered locus">Igni_1293</name>
</gene>
<keyword evidence="3 8" id="KW-0813">Transport</keyword>
<dbReference type="InterPro" id="IPR001905">
    <property type="entry name" value="Ammonium_transpt"/>
</dbReference>
<dbReference type="InterPro" id="IPR024041">
    <property type="entry name" value="NH4_transpt_AmtB-like_dom"/>
</dbReference>
<protein>
    <recommendedName>
        <fullName evidence="8">Ammonium transporter</fullName>
    </recommendedName>
</protein>
<name>A8AC17_IGNH4</name>
<dbReference type="NCBIfam" id="TIGR00836">
    <property type="entry name" value="amt"/>
    <property type="match status" value="1"/>
</dbReference>
<dbReference type="GeneID" id="5561996"/>
<feature type="domain" description="Ammonium transporter AmtB-like" evidence="9">
    <location>
        <begin position="10"/>
        <end position="405"/>
    </location>
</feature>
<feature type="transmembrane region" description="Helical" evidence="8">
    <location>
        <begin position="130"/>
        <end position="152"/>
    </location>
</feature>
<keyword evidence="6 8" id="KW-0472">Membrane</keyword>
<keyword evidence="7 8" id="KW-0924">Ammonia transport</keyword>
<dbReference type="GO" id="GO:0005886">
    <property type="term" value="C:plasma membrane"/>
    <property type="evidence" value="ECO:0007669"/>
    <property type="project" value="UniProtKB-SubCell"/>
</dbReference>
<dbReference type="AlphaFoldDB" id="A8AC17"/>
<keyword evidence="11" id="KW-1185">Reference proteome</keyword>
<dbReference type="KEGG" id="iho:Igni_1293"/>
<dbReference type="PhylomeDB" id="A8AC17"/>
<dbReference type="Proteomes" id="UP000000262">
    <property type="component" value="Chromosome"/>
</dbReference>
<reference evidence="10 11" key="1">
    <citation type="journal article" date="2008" name="Genome Biol.">
        <title>A genomic analysis of the archaeal system Ignicoccus hospitalis-Nanoarchaeum equitans.</title>
        <authorList>
            <person name="Podar M."/>
            <person name="Anderson I."/>
            <person name="Makarova K.S."/>
            <person name="Elkins J.G."/>
            <person name="Ivanova N."/>
            <person name="Wall M.A."/>
            <person name="Lykidis A."/>
            <person name="Mavromatis K."/>
            <person name="Sun H."/>
            <person name="Hudson M.E."/>
            <person name="Chen W."/>
            <person name="Deciu C."/>
            <person name="Hutchison D."/>
            <person name="Eads J.R."/>
            <person name="Anderson A."/>
            <person name="Fernandes F."/>
            <person name="Szeto E."/>
            <person name="Lapidus A."/>
            <person name="Kyrpides N.C."/>
            <person name="Saier M.H.Jr."/>
            <person name="Richardson P.M."/>
            <person name="Rachel R."/>
            <person name="Huber H."/>
            <person name="Eisen J.A."/>
            <person name="Koonin E.V."/>
            <person name="Keller M."/>
            <person name="Stetter K.O."/>
        </authorList>
    </citation>
    <scope>NUCLEOTIDE SEQUENCE [LARGE SCALE GENOMIC DNA]</scope>
    <source>
        <strain evidence="11">KIN4/I / DSM 18386 / JCM 14125</strain>
    </source>
</reference>
<evidence type="ECO:0000256" key="7">
    <source>
        <dbReference type="ARBA" id="ARBA00023177"/>
    </source>
</evidence>
<dbReference type="STRING" id="453591.Igni_1293"/>
<dbReference type="RefSeq" id="WP_012123433.1">
    <property type="nucleotide sequence ID" value="NC_009776.1"/>
</dbReference>
<evidence type="ECO:0000256" key="6">
    <source>
        <dbReference type="ARBA" id="ARBA00023136"/>
    </source>
</evidence>
<keyword evidence="4 8" id="KW-0812">Transmembrane</keyword>
<evidence type="ECO:0000256" key="8">
    <source>
        <dbReference type="RuleBase" id="RU362002"/>
    </source>
</evidence>
<feature type="transmembrane region" description="Helical" evidence="8">
    <location>
        <begin position="258"/>
        <end position="279"/>
    </location>
</feature>